<evidence type="ECO:0000256" key="1">
    <source>
        <dbReference type="ARBA" id="ARBA00004651"/>
    </source>
</evidence>
<dbReference type="GO" id="GO:0051301">
    <property type="term" value="P:cell division"/>
    <property type="evidence" value="ECO:0007669"/>
    <property type="project" value="UniProtKB-UniRule"/>
</dbReference>
<dbReference type="HAMAP" id="MF_02202">
    <property type="entry name" value="TolQ"/>
    <property type="match status" value="1"/>
</dbReference>
<proteinExistence type="inferred from homology"/>
<reference evidence="12 14" key="1">
    <citation type="submission" date="2015-11" db="EMBL/GenBank/DDBJ databases">
        <title>Genomic analysis of 38 Legionella species identifies large and diverse effector repertoires.</title>
        <authorList>
            <person name="Burstein D."/>
            <person name="Amaro F."/>
            <person name="Zusman T."/>
            <person name="Lifshitz Z."/>
            <person name="Cohen O."/>
            <person name="Gilbert J.A."/>
            <person name="Pupko T."/>
            <person name="Shuman H.A."/>
            <person name="Segal G."/>
        </authorList>
    </citation>
    <scope>NUCLEOTIDE SEQUENCE [LARGE SCALE GENOMIC DNA]</scope>
    <source>
        <strain evidence="12 14">Lyon 8420412</strain>
    </source>
</reference>
<keyword evidence="9 10" id="KW-0131">Cell cycle</keyword>
<evidence type="ECO:0000256" key="8">
    <source>
        <dbReference type="ARBA" id="ARBA00023136"/>
    </source>
</evidence>
<dbReference type="GO" id="GO:0017038">
    <property type="term" value="P:protein import"/>
    <property type="evidence" value="ECO:0007669"/>
    <property type="project" value="TreeGrafter"/>
</dbReference>
<evidence type="ECO:0000256" key="6">
    <source>
        <dbReference type="ARBA" id="ARBA00022692"/>
    </source>
</evidence>
<sequence>MSNQANVLMYFMQAGLVVKTVMLLLTAASITSWTLIFQRAWFFNQKKQLTDTFNRKFWESGDLSRLYADIDSNSDERQGMAAIFHSGFKEFIRARRQGNVIIEPIQRVMQITHAKEAEKLEKHLPFFASVGSIAPYVGLFGTVWGIMTSFQALGHAQQATIAMVAPGISEALVATALGLFTAIPAVIAYNRYTTRANDLLNRFDLFQEELISLIEQQSSDTVRG</sequence>
<name>A0A378J988_9GAMM</name>
<dbReference type="GO" id="GO:0005886">
    <property type="term" value="C:plasma membrane"/>
    <property type="evidence" value="ECO:0007669"/>
    <property type="project" value="UniProtKB-SubCell"/>
</dbReference>
<dbReference type="InterPro" id="IPR002898">
    <property type="entry name" value="MotA_ExbB_proton_chnl"/>
</dbReference>
<comment type="similarity">
    <text evidence="2 10">Belongs to the ExbB/TolQ family.</text>
</comment>
<keyword evidence="8 10" id="KW-0472">Membrane</keyword>
<evidence type="ECO:0000256" key="3">
    <source>
        <dbReference type="ARBA" id="ARBA00022475"/>
    </source>
</evidence>
<dbReference type="EMBL" id="UGOB01000001">
    <property type="protein sequence ID" value="STX44342.1"/>
    <property type="molecule type" value="Genomic_DNA"/>
</dbReference>
<dbReference type="STRING" id="45066.Lgra_2135"/>
<evidence type="ECO:0000259" key="11">
    <source>
        <dbReference type="Pfam" id="PF01618"/>
    </source>
</evidence>
<dbReference type="PANTHER" id="PTHR30625:SF3">
    <property type="entry name" value="TOL-PAL SYSTEM PROTEIN TOLQ"/>
    <property type="match status" value="1"/>
</dbReference>
<evidence type="ECO:0000313" key="12">
    <source>
        <dbReference type="EMBL" id="KTD11169.1"/>
    </source>
</evidence>
<feature type="domain" description="MotA/TolQ/ExbB proton channel" evidence="11">
    <location>
        <begin position="77"/>
        <end position="203"/>
    </location>
</feature>
<feature type="transmembrane region" description="Helical" evidence="10">
    <location>
        <begin position="167"/>
        <end position="189"/>
    </location>
</feature>
<protein>
    <recommendedName>
        <fullName evidence="10">Tol-Pal system protein TolQ</fullName>
    </recommendedName>
</protein>
<keyword evidence="4 10" id="KW-0997">Cell inner membrane</keyword>
<dbReference type="OrthoDB" id="9805133at2"/>
<evidence type="ECO:0000256" key="5">
    <source>
        <dbReference type="ARBA" id="ARBA00022618"/>
    </source>
</evidence>
<evidence type="ECO:0000256" key="2">
    <source>
        <dbReference type="ARBA" id="ARBA00010442"/>
    </source>
</evidence>
<dbReference type="Proteomes" id="UP000254476">
    <property type="component" value="Unassembled WGS sequence"/>
</dbReference>
<dbReference type="EMBL" id="LNYE01000022">
    <property type="protein sequence ID" value="KTD11169.1"/>
    <property type="molecule type" value="Genomic_DNA"/>
</dbReference>
<comment type="subcellular location">
    <subcellularLocation>
        <location evidence="10">Cell inner membrane</location>
        <topology evidence="10">Multi-pass membrane protein</topology>
    </subcellularLocation>
    <subcellularLocation>
        <location evidence="1">Cell membrane</location>
        <topology evidence="1">Multi-pass membrane protein</topology>
    </subcellularLocation>
</comment>
<dbReference type="NCBIfam" id="TIGR02796">
    <property type="entry name" value="tolQ"/>
    <property type="match status" value="1"/>
</dbReference>
<gene>
    <name evidence="10 13" type="primary">tolQ</name>
    <name evidence="12" type="ORF">Lgra_2135</name>
    <name evidence="13" type="ORF">NCTC12388_01472</name>
</gene>
<dbReference type="AlphaFoldDB" id="A0A378J988"/>
<keyword evidence="3 10" id="KW-1003">Cell membrane</keyword>
<dbReference type="InterPro" id="IPR050790">
    <property type="entry name" value="ExbB/TolQ_transport"/>
</dbReference>
<reference evidence="13 15" key="2">
    <citation type="submission" date="2018-06" db="EMBL/GenBank/DDBJ databases">
        <authorList>
            <consortium name="Pathogen Informatics"/>
            <person name="Doyle S."/>
        </authorList>
    </citation>
    <scope>NUCLEOTIDE SEQUENCE [LARGE SCALE GENOMIC DNA]</scope>
    <source>
        <strain evidence="13 15">NCTC12388</strain>
    </source>
</reference>
<evidence type="ECO:0000256" key="9">
    <source>
        <dbReference type="ARBA" id="ARBA00023306"/>
    </source>
</evidence>
<evidence type="ECO:0000313" key="13">
    <source>
        <dbReference type="EMBL" id="STX44342.1"/>
    </source>
</evidence>
<feature type="transmembrane region" description="Helical" evidence="10">
    <location>
        <begin position="124"/>
        <end position="147"/>
    </location>
</feature>
<evidence type="ECO:0000256" key="4">
    <source>
        <dbReference type="ARBA" id="ARBA00022519"/>
    </source>
</evidence>
<evidence type="ECO:0000313" key="15">
    <source>
        <dbReference type="Proteomes" id="UP000254476"/>
    </source>
</evidence>
<dbReference type="RefSeq" id="WP_058499231.1">
    <property type="nucleotide sequence ID" value="NZ_CAAAHW010000003.1"/>
</dbReference>
<keyword evidence="7 10" id="KW-1133">Transmembrane helix</keyword>
<dbReference type="GO" id="GO:0043213">
    <property type="term" value="P:bacteriocin transport"/>
    <property type="evidence" value="ECO:0007669"/>
    <property type="project" value="InterPro"/>
</dbReference>
<comment type="function">
    <text evidence="10">Part of the Tol-Pal system, which plays a role in outer membrane invagination during cell division and is important for maintaining outer membrane integrity.</text>
</comment>
<evidence type="ECO:0000256" key="10">
    <source>
        <dbReference type="HAMAP-Rule" id="MF_02202"/>
    </source>
</evidence>
<organism evidence="13 15">
    <name type="scientific">Legionella gratiana</name>
    <dbReference type="NCBI Taxonomy" id="45066"/>
    <lineage>
        <taxon>Bacteria</taxon>
        <taxon>Pseudomonadati</taxon>
        <taxon>Pseudomonadota</taxon>
        <taxon>Gammaproteobacteria</taxon>
        <taxon>Legionellales</taxon>
        <taxon>Legionellaceae</taxon>
        <taxon>Legionella</taxon>
    </lineage>
</organism>
<keyword evidence="6 10" id="KW-0812">Transmembrane</keyword>
<accession>A0A378J988</accession>
<evidence type="ECO:0000256" key="7">
    <source>
        <dbReference type="ARBA" id="ARBA00022989"/>
    </source>
</evidence>
<dbReference type="InterPro" id="IPR014163">
    <property type="entry name" value="Tol-Pal_TolQ"/>
</dbReference>
<keyword evidence="5 10" id="KW-0132">Cell division</keyword>
<dbReference type="Pfam" id="PF01618">
    <property type="entry name" value="MotA_ExbB"/>
    <property type="match status" value="1"/>
</dbReference>
<comment type="subunit">
    <text evidence="10">The Tol-Pal system is composed of five core proteins: the inner membrane proteins TolA, TolQ and TolR, the periplasmic protein TolB and the outer membrane protein Pal. They form a network linking the inner and outer membranes and the peptidoglycan layer.</text>
</comment>
<evidence type="ECO:0000313" key="14">
    <source>
        <dbReference type="Proteomes" id="UP000054691"/>
    </source>
</evidence>
<dbReference type="PANTHER" id="PTHR30625">
    <property type="entry name" value="PROTEIN TOLQ"/>
    <property type="match status" value="1"/>
</dbReference>
<dbReference type="Proteomes" id="UP000054691">
    <property type="component" value="Unassembled WGS sequence"/>
</dbReference>
<keyword evidence="14" id="KW-1185">Reference proteome</keyword>
<feature type="transmembrane region" description="Helical" evidence="10">
    <location>
        <begin position="16"/>
        <end position="37"/>
    </location>
</feature>